<dbReference type="Proteomes" id="UP000053467">
    <property type="component" value="Unassembled WGS sequence"/>
</dbReference>
<reference evidence="6" key="1">
    <citation type="journal article" date="2015" name="MBio">
        <title>Genome-Resolved Metagenomic Analysis Reveals Roles for Candidate Phyla and Other Microbial Community Members in Biogeochemical Transformations in Oil Reservoirs.</title>
        <authorList>
            <person name="Hu P."/>
            <person name="Tom L."/>
            <person name="Singh A."/>
            <person name="Thomas B.C."/>
            <person name="Baker B.J."/>
            <person name="Piceno Y.M."/>
            <person name="Andersen G.L."/>
            <person name="Banfield J.F."/>
        </authorList>
    </citation>
    <scope>NUCLEOTIDE SEQUENCE [LARGE SCALE GENOMIC DNA]</scope>
</reference>
<dbReference type="GO" id="GO:0016301">
    <property type="term" value="F:kinase activity"/>
    <property type="evidence" value="ECO:0007669"/>
    <property type="project" value="UniProtKB-KW"/>
</dbReference>
<comment type="caution">
    <text evidence="5">The sequence shown here is derived from an EMBL/GenBank/DDBJ whole genome shotgun (WGS) entry which is preliminary data.</text>
</comment>
<evidence type="ECO:0000313" key="5">
    <source>
        <dbReference type="EMBL" id="KUK85794.1"/>
    </source>
</evidence>
<dbReference type="EMBL" id="LGGX01000042">
    <property type="protein sequence ID" value="KUK85794.1"/>
    <property type="molecule type" value="Genomic_DNA"/>
</dbReference>
<dbReference type="Gene3D" id="3.40.1190.20">
    <property type="match status" value="1"/>
</dbReference>
<sequence length="375" mass="42070">MSDIVVCGHICLDIIPSWLTGGIETLVPGHILEMSGVYVSTGGSVANTGLTLYRLGIKPILLGKIGNDIFGKIIIEILKSQNAELSEYMIISNNDTTSYTIVLNPPDTDRIFLHYPGSNHTFRASEITYDLIKDARLFHFGYPPLMKKFYQNDGEELIQMFAKVRSLGMITSLDMAMPDPETPSGKIDWQKLLKNVLPYVDIFVPSIDELLYMWNRKDYQQWNSGEKILTLDWLSQLSQELIDCGTNLIMIKLGNIGLFLYTGKLENIYIDQQKWSLKQLFSPCFEAKVSGTTGAGDATIAGFLSQVIQDSTPEEAINIATATGAYCVEAIDATSGIKSIKDIKERIKGNWKKQLPLISTKGWKYLPDYQLWEKI</sequence>
<dbReference type="PANTHER" id="PTHR43085">
    <property type="entry name" value="HEXOKINASE FAMILY MEMBER"/>
    <property type="match status" value="1"/>
</dbReference>
<accession>A0A117M5Q6</accession>
<dbReference type="InterPro" id="IPR029056">
    <property type="entry name" value="Ribokinase-like"/>
</dbReference>
<evidence type="ECO:0000256" key="3">
    <source>
        <dbReference type="ARBA" id="ARBA00022777"/>
    </source>
</evidence>
<comment type="similarity">
    <text evidence="1">Belongs to the carbohydrate kinase PfkB family.</text>
</comment>
<dbReference type="InterPro" id="IPR050306">
    <property type="entry name" value="PfkB_Carbo_kinase"/>
</dbReference>
<dbReference type="PATRIC" id="fig|1635277.3.peg.773"/>
<evidence type="ECO:0000313" key="6">
    <source>
        <dbReference type="Proteomes" id="UP000053467"/>
    </source>
</evidence>
<proteinExistence type="inferred from homology"/>
<evidence type="ECO:0000259" key="4">
    <source>
        <dbReference type="Pfam" id="PF00294"/>
    </source>
</evidence>
<name>A0A117M5Q6_UNCT6</name>
<evidence type="ECO:0000256" key="1">
    <source>
        <dbReference type="ARBA" id="ARBA00010688"/>
    </source>
</evidence>
<dbReference type="SUPFAM" id="SSF53613">
    <property type="entry name" value="Ribokinase-like"/>
    <property type="match status" value="1"/>
</dbReference>
<protein>
    <submittedName>
        <fullName evidence="5">Sugar kinase, ribokinase</fullName>
    </submittedName>
</protein>
<organism evidence="5 6">
    <name type="scientific">candidate division TA06 bacterium 34_109</name>
    <dbReference type="NCBI Taxonomy" id="1635277"/>
    <lineage>
        <taxon>Bacteria</taxon>
        <taxon>Bacteria division TA06</taxon>
    </lineage>
</organism>
<dbReference type="AlphaFoldDB" id="A0A117M5Q6"/>
<dbReference type="Pfam" id="PF00294">
    <property type="entry name" value="PfkB"/>
    <property type="match status" value="1"/>
</dbReference>
<dbReference type="PANTHER" id="PTHR43085:SF57">
    <property type="entry name" value="CARBOHYDRATE KINASE PFKB DOMAIN-CONTAINING PROTEIN"/>
    <property type="match status" value="1"/>
</dbReference>
<dbReference type="InterPro" id="IPR011611">
    <property type="entry name" value="PfkB_dom"/>
</dbReference>
<evidence type="ECO:0000256" key="2">
    <source>
        <dbReference type="ARBA" id="ARBA00022679"/>
    </source>
</evidence>
<feature type="domain" description="Carbohydrate kinase PfkB" evidence="4">
    <location>
        <begin position="3"/>
        <end position="336"/>
    </location>
</feature>
<gene>
    <name evidence="5" type="ORF">XE03_1890</name>
</gene>
<keyword evidence="3 5" id="KW-0418">Kinase</keyword>
<keyword evidence="2" id="KW-0808">Transferase</keyword>